<evidence type="ECO:0000313" key="16">
    <source>
        <dbReference type="Proteomes" id="UP000068382"/>
    </source>
</evidence>
<reference evidence="15 16" key="1">
    <citation type="submission" date="2015-12" db="EMBL/GenBank/DDBJ databases">
        <title>Genome sequence of the marine Rhodobacteraceae strain O3.65, Candidatus Tritonibacter horizontis.</title>
        <authorList>
            <person name="Poehlein A."/>
            <person name="Giebel H.A."/>
            <person name="Voget S."/>
            <person name="Brinkhoff T."/>
        </authorList>
    </citation>
    <scope>NUCLEOTIDE SEQUENCE [LARGE SCALE GENOMIC DNA]</scope>
    <source>
        <strain evidence="15 16">O3.65</strain>
    </source>
</reference>
<evidence type="ECO:0000256" key="7">
    <source>
        <dbReference type="ARBA" id="ARBA00022692"/>
    </source>
</evidence>
<keyword evidence="11 13" id="KW-0472">Membrane</keyword>
<evidence type="ECO:0000256" key="13">
    <source>
        <dbReference type="RuleBase" id="RU362101"/>
    </source>
</evidence>
<evidence type="ECO:0000256" key="2">
    <source>
        <dbReference type="ARBA" id="ARBA00004651"/>
    </source>
</evidence>
<feature type="transmembrane region" description="Helical" evidence="13">
    <location>
        <begin position="152"/>
        <end position="173"/>
    </location>
</feature>
<evidence type="ECO:0000256" key="8">
    <source>
        <dbReference type="ARBA" id="ARBA00022989"/>
    </source>
</evidence>
<keyword evidence="3" id="KW-0171">Cobalt transport</keyword>
<accession>A0A132BRU0</accession>
<evidence type="ECO:0000256" key="1">
    <source>
        <dbReference type="ARBA" id="ARBA00002510"/>
    </source>
</evidence>
<comment type="caution">
    <text evidence="13">Lacks conserved residue(s) required for the propagation of feature annotation.</text>
</comment>
<comment type="subcellular location">
    <subcellularLocation>
        <location evidence="2 13">Cell membrane</location>
        <topology evidence="2 13">Multi-pass membrane protein</topology>
    </subcellularLocation>
</comment>
<comment type="function">
    <text evidence="1">Efflux system for nickel and cobalt.</text>
</comment>
<evidence type="ECO:0000256" key="4">
    <source>
        <dbReference type="ARBA" id="ARBA00022448"/>
    </source>
</evidence>
<evidence type="ECO:0000256" key="14">
    <source>
        <dbReference type="SAM" id="MobiDB-lite"/>
    </source>
</evidence>
<evidence type="ECO:0000256" key="5">
    <source>
        <dbReference type="ARBA" id="ARBA00022475"/>
    </source>
</evidence>
<feature type="transmembrane region" description="Helical" evidence="13">
    <location>
        <begin position="103"/>
        <end position="132"/>
    </location>
</feature>
<proteinExistence type="inferred from homology"/>
<evidence type="ECO:0000256" key="3">
    <source>
        <dbReference type="ARBA" id="ARBA00022426"/>
    </source>
</evidence>
<keyword evidence="6" id="KW-0533">Nickel</keyword>
<dbReference type="InterPro" id="IPR011541">
    <property type="entry name" value="Ni/Co_transpt_high_affinity"/>
</dbReference>
<dbReference type="GO" id="GO:0046583">
    <property type="term" value="F:monoatomic cation efflux transmembrane transporter activity"/>
    <property type="evidence" value="ECO:0007669"/>
    <property type="project" value="TreeGrafter"/>
</dbReference>
<dbReference type="PATRIC" id="fig|1768241.3.peg.4215"/>
<keyword evidence="4 13" id="KW-0813">Transport</keyword>
<dbReference type="GO" id="GO:0032025">
    <property type="term" value="P:response to cobalt ion"/>
    <property type="evidence" value="ECO:0007669"/>
    <property type="project" value="TreeGrafter"/>
</dbReference>
<dbReference type="Pfam" id="PF03824">
    <property type="entry name" value="NicO"/>
    <property type="match status" value="1"/>
</dbReference>
<dbReference type="GO" id="GO:0010045">
    <property type="term" value="P:response to nickel cation"/>
    <property type="evidence" value="ECO:0007669"/>
    <property type="project" value="TreeGrafter"/>
</dbReference>
<dbReference type="AlphaFoldDB" id="A0A132BRU0"/>
<feature type="region of interest" description="Disordered" evidence="14">
    <location>
        <begin position="1"/>
        <end position="46"/>
    </location>
</feature>
<keyword evidence="8 13" id="KW-1133">Transmembrane helix</keyword>
<dbReference type="InterPro" id="IPR051224">
    <property type="entry name" value="NiCoT_RcnA"/>
</dbReference>
<dbReference type="EMBL" id="LPUY01000116">
    <property type="protein sequence ID" value="KUP91115.1"/>
    <property type="molecule type" value="Genomic_DNA"/>
</dbReference>
<sequence length="176" mass="17975">MRRKPAATSQAQDEAHAADDAHDAGDGHAHHHHDHHHHHAPSQAATAGEAGLCDSCGHRHGPTLEDAAALRSWREALAIVLAIAARPCTGAVFLLLLTWRLDVLGAGVAGTFAMGLGTASVTLAVALIAAGVRGGLLARWFSTGGGQAAARIAALLEVTAGAVLAVLCLQLLLRAL</sequence>
<dbReference type="Proteomes" id="UP000068382">
    <property type="component" value="Unassembled WGS sequence"/>
</dbReference>
<dbReference type="PANTHER" id="PTHR40659:SF1">
    <property type="entry name" value="NICKEL_COBALT EFFLUX SYSTEM RCNA"/>
    <property type="match status" value="1"/>
</dbReference>
<organism evidence="15 16">
    <name type="scientific">Tritonibacter horizontis</name>
    <dbReference type="NCBI Taxonomy" id="1768241"/>
    <lineage>
        <taxon>Bacteria</taxon>
        <taxon>Pseudomonadati</taxon>
        <taxon>Pseudomonadota</taxon>
        <taxon>Alphaproteobacteria</taxon>
        <taxon>Rhodobacterales</taxon>
        <taxon>Paracoccaceae</taxon>
        <taxon>Tritonibacter</taxon>
    </lineage>
</organism>
<evidence type="ECO:0000256" key="9">
    <source>
        <dbReference type="ARBA" id="ARBA00023065"/>
    </source>
</evidence>
<evidence type="ECO:0000256" key="6">
    <source>
        <dbReference type="ARBA" id="ARBA00022596"/>
    </source>
</evidence>
<name>A0A132BRU0_9RHOB</name>
<evidence type="ECO:0000256" key="11">
    <source>
        <dbReference type="ARBA" id="ARBA00023136"/>
    </source>
</evidence>
<evidence type="ECO:0000313" key="15">
    <source>
        <dbReference type="EMBL" id="KUP91115.1"/>
    </source>
</evidence>
<dbReference type="GO" id="GO:0005886">
    <property type="term" value="C:plasma membrane"/>
    <property type="evidence" value="ECO:0007669"/>
    <property type="project" value="UniProtKB-SubCell"/>
</dbReference>
<gene>
    <name evidence="15" type="ORF">TRIHO_40370</name>
</gene>
<evidence type="ECO:0000256" key="10">
    <source>
        <dbReference type="ARBA" id="ARBA00023112"/>
    </source>
</evidence>
<comment type="caution">
    <text evidence="15">The sequence shown here is derived from an EMBL/GenBank/DDBJ whole genome shotgun (WGS) entry which is preliminary data.</text>
</comment>
<keyword evidence="10" id="KW-0921">Nickel transport</keyword>
<feature type="transmembrane region" description="Helical" evidence="13">
    <location>
        <begin position="76"/>
        <end position="97"/>
    </location>
</feature>
<dbReference type="GO" id="GO:0015099">
    <property type="term" value="F:nickel cation transmembrane transporter activity"/>
    <property type="evidence" value="ECO:0007669"/>
    <property type="project" value="UniProtKB-UniRule"/>
</dbReference>
<keyword evidence="7 13" id="KW-0812">Transmembrane</keyword>
<dbReference type="PANTHER" id="PTHR40659">
    <property type="entry name" value="NICKEL/COBALT EFFLUX SYSTEM RCNA"/>
    <property type="match status" value="1"/>
</dbReference>
<keyword evidence="5" id="KW-1003">Cell membrane</keyword>
<feature type="compositionally biased region" description="Basic residues" evidence="14">
    <location>
        <begin position="29"/>
        <end position="40"/>
    </location>
</feature>
<keyword evidence="16" id="KW-1185">Reference proteome</keyword>
<dbReference type="GO" id="GO:0006824">
    <property type="term" value="P:cobalt ion transport"/>
    <property type="evidence" value="ECO:0007669"/>
    <property type="project" value="UniProtKB-KW"/>
</dbReference>
<protein>
    <recommendedName>
        <fullName evidence="13">Nickel/cobalt efflux system</fullName>
    </recommendedName>
</protein>
<keyword evidence="12" id="KW-0170">Cobalt</keyword>
<keyword evidence="9" id="KW-0406">Ion transport</keyword>
<evidence type="ECO:0000256" key="12">
    <source>
        <dbReference type="ARBA" id="ARBA00023285"/>
    </source>
</evidence>
<feature type="compositionally biased region" description="Basic and acidic residues" evidence="14">
    <location>
        <begin position="13"/>
        <end position="28"/>
    </location>
</feature>
<comment type="similarity">
    <text evidence="13">Belongs to the NiCoT transporter (TC 2.A.52) family.</text>
</comment>